<comment type="caution">
    <text evidence="2">The sequence shown here is derived from an EMBL/GenBank/DDBJ whole genome shotgun (WGS) entry which is preliminary data.</text>
</comment>
<proteinExistence type="predicted"/>
<evidence type="ECO:0000256" key="1">
    <source>
        <dbReference type="SAM" id="MobiDB-lite"/>
    </source>
</evidence>
<evidence type="ECO:0000313" key="3">
    <source>
        <dbReference type="Proteomes" id="UP001596413"/>
    </source>
</evidence>
<dbReference type="EMBL" id="JBHSZO010000015">
    <property type="protein sequence ID" value="MFC7218839.1"/>
    <property type="molecule type" value="Genomic_DNA"/>
</dbReference>
<evidence type="ECO:0000313" key="2">
    <source>
        <dbReference type="EMBL" id="MFC7218839.1"/>
    </source>
</evidence>
<organism evidence="2 3">
    <name type="scientific">Streptomyces polyrhachis</name>
    <dbReference type="NCBI Taxonomy" id="1282885"/>
    <lineage>
        <taxon>Bacteria</taxon>
        <taxon>Bacillati</taxon>
        <taxon>Actinomycetota</taxon>
        <taxon>Actinomycetes</taxon>
        <taxon>Kitasatosporales</taxon>
        <taxon>Streptomycetaceae</taxon>
        <taxon>Streptomyces</taxon>
    </lineage>
</organism>
<feature type="region of interest" description="Disordered" evidence="1">
    <location>
        <begin position="29"/>
        <end position="55"/>
    </location>
</feature>
<accession>A0ABW2GFI3</accession>
<reference evidence="3" key="1">
    <citation type="journal article" date="2019" name="Int. J. Syst. Evol. Microbiol.">
        <title>The Global Catalogue of Microorganisms (GCM) 10K type strain sequencing project: providing services to taxonomists for standard genome sequencing and annotation.</title>
        <authorList>
            <consortium name="The Broad Institute Genomics Platform"/>
            <consortium name="The Broad Institute Genome Sequencing Center for Infectious Disease"/>
            <person name="Wu L."/>
            <person name="Ma J."/>
        </authorList>
    </citation>
    <scope>NUCLEOTIDE SEQUENCE [LARGE SCALE GENOMIC DNA]</scope>
    <source>
        <strain evidence="3">CGMCC 1.13681</strain>
    </source>
</reference>
<name>A0ABW2GFI3_9ACTN</name>
<protein>
    <submittedName>
        <fullName evidence="2">Uncharacterized protein</fullName>
    </submittedName>
</protein>
<feature type="compositionally biased region" description="Basic and acidic residues" evidence="1">
    <location>
        <begin position="37"/>
        <end position="55"/>
    </location>
</feature>
<gene>
    <name evidence="2" type="ORF">ACFQLX_11755</name>
</gene>
<dbReference type="RefSeq" id="WP_386414302.1">
    <property type="nucleotide sequence ID" value="NZ_JBHSZO010000015.1"/>
</dbReference>
<sequence>MCDRRHDRPGSPVAPGVALRTVDLIRGQGFEPSGELRSVDSADRSPCDGKAPDSH</sequence>
<keyword evidence="3" id="KW-1185">Reference proteome</keyword>
<dbReference type="Proteomes" id="UP001596413">
    <property type="component" value="Unassembled WGS sequence"/>
</dbReference>